<dbReference type="AlphaFoldDB" id="A0A1G2LDK5"/>
<protein>
    <recommendedName>
        <fullName evidence="9">Type II secretion system protein GspG C-terminal domain-containing protein</fullName>
    </recommendedName>
</protein>
<dbReference type="InterPro" id="IPR045584">
    <property type="entry name" value="Pilin-like"/>
</dbReference>
<proteinExistence type="predicted"/>
<evidence type="ECO:0000256" key="3">
    <source>
        <dbReference type="ARBA" id="ARBA00022692"/>
    </source>
</evidence>
<keyword evidence="3 6" id="KW-0812">Transmembrane</keyword>
<keyword evidence="5 6" id="KW-0472">Membrane</keyword>
<dbReference type="NCBIfam" id="TIGR02532">
    <property type="entry name" value="IV_pilin_GFxxxE"/>
    <property type="match status" value="1"/>
</dbReference>
<dbReference type="EMBL" id="MHQT01000015">
    <property type="protein sequence ID" value="OHA09713.1"/>
    <property type="molecule type" value="Genomic_DNA"/>
</dbReference>
<keyword evidence="2" id="KW-0488">Methylation</keyword>
<sequence length="133" mass="14022">MFLRRNLRPAQDQRGFTLVDVMIAVAIISILAAIVVPLYGNVTARIRVIEARNNARIIATAVVAYSRRTGNLPAALADLAVPVVVNGACAGPFLDPIPTPPKGGDWPAAYTYTVTGQTFVVFASGDGATITMP</sequence>
<evidence type="ECO:0000256" key="2">
    <source>
        <dbReference type="ARBA" id="ARBA00022481"/>
    </source>
</evidence>
<dbReference type="GO" id="GO:0016020">
    <property type="term" value="C:membrane"/>
    <property type="evidence" value="ECO:0007669"/>
    <property type="project" value="UniProtKB-SubCell"/>
</dbReference>
<evidence type="ECO:0000256" key="1">
    <source>
        <dbReference type="ARBA" id="ARBA00004167"/>
    </source>
</evidence>
<keyword evidence="4 6" id="KW-1133">Transmembrane helix</keyword>
<name>A0A1G2LDK5_9BACT</name>
<dbReference type="Pfam" id="PF07963">
    <property type="entry name" value="N_methyl"/>
    <property type="match status" value="1"/>
</dbReference>
<comment type="subcellular location">
    <subcellularLocation>
        <location evidence="1">Membrane</location>
        <topology evidence="1">Single-pass membrane protein</topology>
    </subcellularLocation>
</comment>
<accession>A0A1G2LDK5</accession>
<gene>
    <name evidence="7" type="ORF">A3A44_01365</name>
</gene>
<evidence type="ECO:0000313" key="7">
    <source>
        <dbReference type="EMBL" id="OHA09713.1"/>
    </source>
</evidence>
<dbReference type="STRING" id="1802281.A3A44_01365"/>
<dbReference type="PANTHER" id="PTHR30093">
    <property type="entry name" value="GENERAL SECRETION PATHWAY PROTEIN G"/>
    <property type="match status" value="1"/>
</dbReference>
<evidence type="ECO:0000256" key="4">
    <source>
        <dbReference type="ARBA" id="ARBA00022989"/>
    </source>
</evidence>
<dbReference type="InterPro" id="IPR012902">
    <property type="entry name" value="N_methyl_site"/>
</dbReference>
<feature type="transmembrane region" description="Helical" evidence="6">
    <location>
        <begin position="21"/>
        <end position="40"/>
    </location>
</feature>
<evidence type="ECO:0000256" key="6">
    <source>
        <dbReference type="SAM" id="Phobius"/>
    </source>
</evidence>
<evidence type="ECO:0000256" key="5">
    <source>
        <dbReference type="ARBA" id="ARBA00023136"/>
    </source>
</evidence>
<dbReference type="Proteomes" id="UP000178977">
    <property type="component" value="Unassembled WGS sequence"/>
</dbReference>
<organism evidence="7 8">
    <name type="scientific">Candidatus Sungbacteria bacterium RIFCSPLOWO2_01_FULL_60_25</name>
    <dbReference type="NCBI Taxonomy" id="1802281"/>
    <lineage>
        <taxon>Bacteria</taxon>
        <taxon>Candidatus Sungiibacteriota</taxon>
    </lineage>
</organism>
<dbReference type="PANTHER" id="PTHR30093:SF44">
    <property type="entry name" value="TYPE II SECRETION SYSTEM CORE PROTEIN G"/>
    <property type="match status" value="1"/>
</dbReference>
<comment type="caution">
    <text evidence="7">The sequence shown here is derived from an EMBL/GenBank/DDBJ whole genome shotgun (WGS) entry which is preliminary data.</text>
</comment>
<dbReference type="SUPFAM" id="SSF54523">
    <property type="entry name" value="Pili subunits"/>
    <property type="match status" value="1"/>
</dbReference>
<dbReference type="Gene3D" id="3.30.700.10">
    <property type="entry name" value="Glycoprotein, Type 4 Pilin"/>
    <property type="match status" value="1"/>
</dbReference>
<reference evidence="7 8" key="1">
    <citation type="journal article" date="2016" name="Nat. Commun.">
        <title>Thousands of microbial genomes shed light on interconnected biogeochemical processes in an aquifer system.</title>
        <authorList>
            <person name="Anantharaman K."/>
            <person name="Brown C.T."/>
            <person name="Hug L.A."/>
            <person name="Sharon I."/>
            <person name="Castelle C.J."/>
            <person name="Probst A.J."/>
            <person name="Thomas B.C."/>
            <person name="Singh A."/>
            <person name="Wilkins M.J."/>
            <person name="Karaoz U."/>
            <person name="Brodie E.L."/>
            <person name="Williams K.H."/>
            <person name="Hubbard S.S."/>
            <person name="Banfield J.F."/>
        </authorList>
    </citation>
    <scope>NUCLEOTIDE SEQUENCE [LARGE SCALE GENOMIC DNA]</scope>
</reference>
<evidence type="ECO:0008006" key="9">
    <source>
        <dbReference type="Google" id="ProtNLM"/>
    </source>
</evidence>
<evidence type="ECO:0000313" key="8">
    <source>
        <dbReference type="Proteomes" id="UP000178977"/>
    </source>
</evidence>